<dbReference type="SUPFAM" id="SSF55666">
    <property type="entry name" value="Ribonuclease PH domain 2-like"/>
    <property type="match status" value="1"/>
</dbReference>
<evidence type="ECO:0000259" key="8">
    <source>
        <dbReference type="Pfam" id="PF01138"/>
    </source>
</evidence>
<keyword evidence="4" id="KW-0963">Cytoplasm</keyword>
<dbReference type="Proteomes" id="UP000249464">
    <property type="component" value="Unassembled WGS sequence"/>
</dbReference>
<dbReference type="Pfam" id="PF03725">
    <property type="entry name" value="RNase_PH_C"/>
    <property type="match status" value="1"/>
</dbReference>
<dbReference type="InterPro" id="IPR015847">
    <property type="entry name" value="ExoRNase_PH_dom2"/>
</dbReference>
<dbReference type="Gene3D" id="3.30.230.70">
    <property type="entry name" value="GHMP Kinase, N-terminal domain"/>
    <property type="match status" value="1"/>
</dbReference>
<dbReference type="InterPro" id="IPR027408">
    <property type="entry name" value="PNPase/RNase_PH_dom_sf"/>
</dbReference>
<evidence type="ECO:0000256" key="6">
    <source>
        <dbReference type="ARBA" id="ARBA00042523"/>
    </source>
</evidence>
<evidence type="ECO:0000313" key="10">
    <source>
        <dbReference type="EMBL" id="SGZ23824.1"/>
    </source>
</evidence>
<dbReference type="GO" id="GO:0000176">
    <property type="term" value="C:nuclear exosome (RNase complex)"/>
    <property type="evidence" value="ECO:0007669"/>
    <property type="project" value="TreeGrafter"/>
</dbReference>
<dbReference type="Pfam" id="PF01138">
    <property type="entry name" value="RNase_PH"/>
    <property type="match status" value="1"/>
</dbReference>
<dbReference type="GO" id="GO:0005730">
    <property type="term" value="C:nucleolus"/>
    <property type="evidence" value="ECO:0007669"/>
    <property type="project" value="UniProtKB-SubCell"/>
</dbReference>
<dbReference type="GO" id="GO:0016075">
    <property type="term" value="P:rRNA catabolic process"/>
    <property type="evidence" value="ECO:0007669"/>
    <property type="project" value="TreeGrafter"/>
</dbReference>
<feature type="domain" description="Exoribonuclease phosphorolytic" evidence="9">
    <location>
        <begin position="287"/>
        <end position="338"/>
    </location>
</feature>
<gene>
    <name evidence="10" type="primary">BQ5605_C023g09642</name>
    <name evidence="10" type="ORF">BQ5605_C023G09642</name>
</gene>
<evidence type="ECO:0000256" key="2">
    <source>
        <dbReference type="ARBA" id="ARBA00004604"/>
    </source>
</evidence>
<evidence type="ECO:0000256" key="7">
    <source>
        <dbReference type="SAM" id="MobiDB-lite"/>
    </source>
</evidence>
<dbReference type="STRING" id="796604.A0A2X0MNT6"/>
<accession>A0A2X0MNT6</accession>
<dbReference type="GO" id="GO:0034476">
    <property type="term" value="P:U5 snRNA 3'-end processing"/>
    <property type="evidence" value="ECO:0007669"/>
    <property type="project" value="TreeGrafter"/>
</dbReference>
<dbReference type="SUPFAM" id="SSF54211">
    <property type="entry name" value="Ribosomal protein S5 domain 2-like"/>
    <property type="match status" value="1"/>
</dbReference>
<dbReference type="GO" id="GO:0071038">
    <property type="term" value="P:TRAMP-dependent tRNA surveillance pathway"/>
    <property type="evidence" value="ECO:0007669"/>
    <property type="project" value="TreeGrafter"/>
</dbReference>
<protein>
    <recommendedName>
        <fullName evidence="6">Ribosomal RNA-processing protein 42</fullName>
    </recommendedName>
</protein>
<evidence type="ECO:0000313" key="11">
    <source>
        <dbReference type="Proteomes" id="UP000249464"/>
    </source>
</evidence>
<dbReference type="PANTHER" id="PTHR11097">
    <property type="entry name" value="EXOSOME COMPLEX EXONUCLEASE RIBOSOMAL RNA PROCESSING PROTEIN"/>
    <property type="match status" value="1"/>
</dbReference>
<feature type="compositionally biased region" description="Acidic residues" evidence="7">
    <location>
        <begin position="213"/>
        <end position="223"/>
    </location>
</feature>
<dbReference type="InterPro" id="IPR001247">
    <property type="entry name" value="ExoRNase_PH_dom1"/>
</dbReference>
<dbReference type="AlphaFoldDB" id="A0A2X0MNT6"/>
<evidence type="ECO:0000259" key="9">
    <source>
        <dbReference type="Pfam" id="PF03725"/>
    </source>
</evidence>
<dbReference type="EMBL" id="FQNC01000085">
    <property type="protein sequence ID" value="SGZ23824.1"/>
    <property type="molecule type" value="Genomic_DNA"/>
</dbReference>
<dbReference type="GO" id="GO:0000467">
    <property type="term" value="P:exonucleolytic trimming to generate mature 3'-end of 5.8S rRNA from tricistronic rRNA transcript (SSU-rRNA, 5.8S rRNA, LSU-rRNA)"/>
    <property type="evidence" value="ECO:0007669"/>
    <property type="project" value="TreeGrafter"/>
</dbReference>
<reference evidence="10 11" key="1">
    <citation type="submission" date="2016-11" db="EMBL/GenBank/DDBJ databases">
        <authorList>
            <person name="Jaros S."/>
            <person name="Januszkiewicz K."/>
            <person name="Wedrychowicz H."/>
        </authorList>
    </citation>
    <scope>NUCLEOTIDE SEQUENCE [LARGE SCALE GENOMIC DNA]</scope>
</reference>
<name>A0A2X0MNT6_9BASI</name>
<dbReference type="InterPro" id="IPR050590">
    <property type="entry name" value="Exosome_comp_Rrp42_subfam"/>
</dbReference>
<dbReference type="GO" id="GO:0000177">
    <property type="term" value="C:cytoplasmic exosome (RNase complex)"/>
    <property type="evidence" value="ECO:0007669"/>
    <property type="project" value="TreeGrafter"/>
</dbReference>
<evidence type="ECO:0000256" key="5">
    <source>
        <dbReference type="ARBA" id="ARBA00022835"/>
    </source>
</evidence>
<dbReference type="InterPro" id="IPR036345">
    <property type="entry name" value="ExoRNase_PH_dom2_sf"/>
</dbReference>
<dbReference type="GO" id="GO:0035925">
    <property type="term" value="F:mRNA 3'-UTR AU-rich region binding"/>
    <property type="evidence" value="ECO:0007669"/>
    <property type="project" value="TreeGrafter"/>
</dbReference>
<comment type="similarity">
    <text evidence="3">Belongs to the RNase PH family.</text>
</comment>
<dbReference type="GO" id="GO:0071028">
    <property type="term" value="P:nuclear mRNA surveillance"/>
    <property type="evidence" value="ECO:0007669"/>
    <property type="project" value="TreeGrafter"/>
</dbReference>
<keyword evidence="11" id="KW-1185">Reference proteome</keyword>
<feature type="region of interest" description="Disordered" evidence="7">
    <location>
        <begin position="207"/>
        <end position="231"/>
    </location>
</feature>
<evidence type="ECO:0000256" key="4">
    <source>
        <dbReference type="ARBA" id="ARBA00022490"/>
    </source>
</evidence>
<evidence type="ECO:0000256" key="3">
    <source>
        <dbReference type="ARBA" id="ARBA00006678"/>
    </source>
</evidence>
<dbReference type="GO" id="GO:0034475">
    <property type="term" value="P:U4 snRNA 3'-end processing"/>
    <property type="evidence" value="ECO:0007669"/>
    <property type="project" value="TreeGrafter"/>
</dbReference>
<dbReference type="GO" id="GO:0071035">
    <property type="term" value="P:nuclear polyadenylation-dependent rRNA catabolic process"/>
    <property type="evidence" value="ECO:0007669"/>
    <property type="project" value="TreeGrafter"/>
</dbReference>
<proteinExistence type="inferred from homology"/>
<comment type="subcellular location">
    <subcellularLocation>
        <location evidence="1">Cytoplasm</location>
    </subcellularLocation>
    <subcellularLocation>
        <location evidence="2">Nucleus</location>
        <location evidence="2">Nucleolus</location>
    </subcellularLocation>
</comment>
<feature type="domain" description="Exoribonuclease phosphorolytic" evidence="8">
    <location>
        <begin position="44"/>
        <end position="189"/>
    </location>
</feature>
<dbReference type="PANTHER" id="PTHR11097:SF8">
    <property type="entry name" value="EXOSOME COMPLEX COMPONENT RRP42"/>
    <property type="match status" value="1"/>
</dbReference>
<dbReference type="InterPro" id="IPR020568">
    <property type="entry name" value="Ribosomal_Su5_D2-typ_SF"/>
</dbReference>
<evidence type="ECO:0000256" key="1">
    <source>
        <dbReference type="ARBA" id="ARBA00004496"/>
    </source>
</evidence>
<keyword evidence="5" id="KW-0271">Exosome</keyword>
<sequence length="358" mass="37960">MSTSTYSISELSYTQKALASNAPTTSSSASQPLLRADGRRPLSFRDIILTTNVSQAQGAVGSALACLDDLGGQSQVMAAVRAEVEDVRTGEDEQPITSGNGGMTISIECSPTALPTLRPDLLPHLSALLTSLFSPSNLPPSLLSQLIIIPHSKTWSLKLDLLILSSQGGNIIDLVLVAARSALATTRLPRTRAVEYRAPPLKSGNVSVSAAVGEEEEEEEEGGWETGLGPESGTIESGFAGLVKGGKGGSKAMDFELVQSHDVRIIEGQEVEEEDRDGVRLSGWRELPIGLSLHLINQLPFLDPTTLEEATIEASLLVSFQHQGQVCAIQMVGQGEVEVGRLMGLIKVRSLPGLGFEL</sequence>
<organism evidence="10 11">
    <name type="scientific">Microbotryum silenes-dioicae</name>
    <dbReference type="NCBI Taxonomy" id="796604"/>
    <lineage>
        <taxon>Eukaryota</taxon>
        <taxon>Fungi</taxon>
        <taxon>Dikarya</taxon>
        <taxon>Basidiomycota</taxon>
        <taxon>Pucciniomycotina</taxon>
        <taxon>Microbotryomycetes</taxon>
        <taxon>Microbotryales</taxon>
        <taxon>Microbotryaceae</taxon>
        <taxon>Microbotryum</taxon>
    </lineage>
</organism>
<dbReference type="GO" id="GO:0034473">
    <property type="term" value="P:U1 snRNA 3'-end processing"/>
    <property type="evidence" value="ECO:0007669"/>
    <property type="project" value="TreeGrafter"/>
</dbReference>